<dbReference type="RefSeq" id="WP_077255878.1">
    <property type="nucleotide sequence ID" value="NZ_AP022370.1"/>
</dbReference>
<dbReference type="Proteomes" id="UP000254657">
    <property type="component" value="Unassembled WGS sequence"/>
</dbReference>
<dbReference type="Gene3D" id="3.40.50.300">
    <property type="entry name" value="P-loop containing nucleotide triphosphate hydrolases"/>
    <property type="match status" value="1"/>
</dbReference>
<organism evidence="3">
    <name type="scientific">Klebsiella pneumoniae</name>
    <dbReference type="NCBI Taxonomy" id="573"/>
    <lineage>
        <taxon>Bacteria</taxon>
        <taxon>Pseudomonadati</taxon>
        <taxon>Pseudomonadota</taxon>
        <taxon>Gammaproteobacteria</taxon>
        <taxon>Enterobacterales</taxon>
        <taxon>Enterobacteriaceae</taxon>
        <taxon>Klebsiella/Raoultella group</taxon>
        <taxon>Klebsiella</taxon>
        <taxon>Klebsiella pneumoniae complex</taxon>
    </lineage>
</organism>
<dbReference type="GeneID" id="99810542"/>
<gene>
    <name evidence="3" type="primary">pilT</name>
    <name evidence="4" type="synonym">traJ</name>
    <name evidence="4" type="ORF">DW286_22365</name>
</gene>
<dbReference type="InterPro" id="IPR001482">
    <property type="entry name" value="T2SS/T4SS_dom"/>
</dbReference>
<dbReference type="InterPro" id="IPR050921">
    <property type="entry name" value="T4SS_GSP_E_ATPase"/>
</dbReference>
<dbReference type="EMBL" id="MF133496">
    <property type="protein sequence ID" value="ASO64395.1"/>
    <property type="molecule type" value="Genomic_DNA"/>
</dbReference>
<keyword evidence="3" id="KW-0614">Plasmid</keyword>
<dbReference type="GO" id="GO:0016887">
    <property type="term" value="F:ATP hydrolysis activity"/>
    <property type="evidence" value="ECO:0007669"/>
    <property type="project" value="InterPro"/>
</dbReference>
<comment type="similarity">
    <text evidence="1">Belongs to the GSP E family.</text>
</comment>
<dbReference type="PANTHER" id="PTHR30486:SF6">
    <property type="entry name" value="TYPE IV PILUS RETRACTATION ATPASE PILT"/>
    <property type="match status" value="1"/>
</dbReference>
<accession>A0A221ZPE3</accession>
<evidence type="ECO:0000256" key="1">
    <source>
        <dbReference type="ARBA" id="ARBA00006611"/>
    </source>
</evidence>
<dbReference type="Gene3D" id="3.30.450.90">
    <property type="match status" value="1"/>
</dbReference>
<dbReference type="EMBL" id="QRCF01000030">
    <property type="protein sequence ID" value="RDT87065.1"/>
    <property type="molecule type" value="Genomic_DNA"/>
</dbReference>
<reference evidence="4" key="2">
    <citation type="submission" date="2018-07" db="EMBL/GenBank/DDBJ databases">
        <title>Draft genome sequence of Klebsiella pneumoniae K293.</title>
        <authorList>
            <person name="He F."/>
        </authorList>
    </citation>
    <scope>NUCLEOTIDE SEQUENCE</scope>
    <source>
        <strain evidence="4">K293</strain>
    </source>
</reference>
<protein>
    <submittedName>
        <fullName evidence="4">Plasmid transfer ATPase TraJ</fullName>
    </submittedName>
    <submittedName>
        <fullName evidence="3">Twitching motility protein PilT</fullName>
    </submittedName>
</protein>
<proteinExistence type="inferred from homology"/>
<dbReference type="PANTHER" id="PTHR30486">
    <property type="entry name" value="TWITCHING MOTILITY PROTEIN PILT"/>
    <property type="match status" value="1"/>
</dbReference>
<dbReference type="CDD" id="cd19516">
    <property type="entry name" value="DotB_TraJ"/>
    <property type="match status" value="1"/>
</dbReference>
<evidence type="ECO:0000313" key="3">
    <source>
        <dbReference type="EMBL" id="ASO64395.1"/>
    </source>
</evidence>
<geneLocation type="plasmid" evidence="3">
    <name>p675920-2</name>
</geneLocation>
<dbReference type="InterPro" id="IPR027417">
    <property type="entry name" value="P-loop_NTPase"/>
</dbReference>
<reference evidence="3" key="1">
    <citation type="submission" date="2017-05" db="EMBL/GenBank/DDBJ databases">
        <title>Complete sequence of p675920-1.</title>
        <authorList>
            <person name="Feng J."/>
            <person name="Zhou D."/>
        </authorList>
    </citation>
    <scope>NUCLEOTIDE SEQUENCE</scope>
    <source>
        <strain evidence="3">675920</strain>
        <plasmid evidence="3">p675920-2</plasmid>
    </source>
</reference>
<feature type="domain" description="Bacterial type II secretion system protein E" evidence="2">
    <location>
        <begin position="35"/>
        <end position="320"/>
    </location>
</feature>
<name>A0A221ZPE3_KLEPN</name>
<dbReference type="InterPro" id="IPR013364">
    <property type="entry name" value="ATPase_plasmid-transfer_TraJ"/>
</dbReference>
<dbReference type="AlphaFoldDB" id="A0A221ZPE3"/>
<sequence length="395" mass="43626">MNPTKPSDPSTPDLEMFDFGGAVNVQSYKAFLVWAAKNAVSDIHVQGSNPIVIERYGRMVPVTPFSLPDNILSDIIDGLFDPELRAKVRGGTPQDRAIQLDGDQNKRYGLDRGERLRFRCNVVQATAANMLTTCAMTQRVIPTAIPELEAMGIEPDLFEALLPHKGLGLVCGETGSGKSTLLAAIYRYCANLFPDRKITTAEDPVEYIIGRKGDVLPATQLELGRDVATFAEAIRAALRRAPSIIGVGEMRDTETILAAVLSALLGHLCLSTLHTDSVGETIPRLLAGIPIEIREATARDVMGTMQYIIVQRLLRTTDGKRQAVREYLVFDQPLRNEMAQVPYTEWGHLLNRKVREKKGRIADKAFTLLREGIIDRDEMLSVVSPAELREMEACV</sequence>
<evidence type="ECO:0000259" key="2">
    <source>
        <dbReference type="Pfam" id="PF00437"/>
    </source>
</evidence>
<dbReference type="Pfam" id="PF00437">
    <property type="entry name" value="T2SSE"/>
    <property type="match status" value="1"/>
</dbReference>
<evidence type="ECO:0000313" key="4">
    <source>
        <dbReference type="EMBL" id="RDT87065.1"/>
    </source>
</evidence>
<dbReference type="NCBIfam" id="TIGR02525">
    <property type="entry name" value="plasmid_TraJ"/>
    <property type="match status" value="1"/>
</dbReference>
<dbReference type="SUPFAM" id="SSF52540">
    <property type="entry name" value="P-loop containing nucleoside triphosphate hydrolases"/>
    <property type="match status" value="1"/>
</dbReference>